<dbReference type="AlphaFoldDB" id="A0A4S2FN00"/>
<comment type="caution">
    <text evidence="6">The sequence shown here is derived from an EMBL/GenBank/DDBJ whole genome shotgun (WGS) entry which is preliminary data.</text>
</comment>
<dbReference type="Pfam" id="PF01223">
    <property type="entry name" value="Endonuclease_NS"/>
    <property type="match status" value="1"/>
</dbReference>
<dbReference type="PANTHER" id="PTHR13966">
    <property type="entry name" value="ENDONUCLEASE RELATED"/>
    <property type="match status" value="1"/>
</dbReference>
<evidence type="ECO:0000256" key="2">
    <source>
        <dbReference type="PIRSR" id="PIRSR640255-2"/>
    </source>
</evidence>
<sequence>MIKRYYYLLLAVFLVLPLVSGCSSDDDSSGKNGHLTINDIQITEEGARREVLHAIDNGKGLTLDEAIHSQISIAANKIISGDGFSFSEGFECNDLSALPGHSTVNQWSDKAVAKAETSYWVRYQLPSKVALFKLRIAYVDGINVGMEYNAAQGIEIENKNANIPAEGQVYVSGYEMPHLTTGNTYVEHVVSADGKKVLNYAIEWNGKMNHSRWVAYSYDAITGVKNVNRSDDAWAVDPLLPVEMQVDNSWHTNDGFDRGHLCASDDRVFSSEANKQTFYFSNLSPQFNSFNGGYWVTFEQLVNSWVRKDNAFGSVYDKIYVAKGGTLDKLLVDYKGTSPGGDGVLPATDKDGFTSKGLPVPQYYFIAVLAHRANQPADVVSSYQAIGFWVEHRDDYGYTFDHQLKREDAKAKAVSIDELESQTGIDFFCNLPDYIEDDVESGCQVTDWTW</sequence>
<protein>
    <submittedName>
        <fullName evidence="6">DNA/RNA non-specific endonuclease</fullName>
    </submittedName>
</protein>
<keyword evidence="6" id="KW-0255">Endonuclease</keyword>
<dbReference type="GO" id="GO:0004519">
    <property type="term" value="F:endonuclease activity"/>
    <property type="evidence" value="ECO:0007669"/>
    <property type="project" value="UniProtKB-KW"/>
</dbReference>
<dbReference type="SMART" id="SM00477">
    <property type="entry name" value="NUC"/>
    <property type="match status" value="1"/>
</dbReference>
<keyword evidence="6" id="KW-0540">Nuclease</keyword>
<feature type="active site" description="Proton acceptor" evidence="1">
    <location>
        <position position="260"/>
    </location>
</feature>
<keyword evidence="2" id="KW-0479">Metal-binding</keyword>
<gene>
    <name evidence="6" type="ORF">E5339_09965</name>
</gene>
<dbReference type="GO" id="GO:0016787">
    <property type="term" value="F:hydrolase activity"/>
    <property type="evidence" value="ECO:0007669"/>
    <property type="project" value="InterPro"/>
</dbReference>
<evidence type="ECO:0000256" key="1">
    <source>
        <dbReference type="PIRSR" id="PIRSR640255-1"/>
    </source>
</evidence>
<evidence type="ECO:0000313" key="7">
    <source>
        <dbReference type="Proteomes" id="UP000310760"/>
    </source>
</evidence>
<dbReference type="GO" id="GO:0046872">
    <property type="term" value="F:metal ion binding"/>
    <property type="evidence" value="ECO:0007669"/>
    <property type="project" value="UniProtKB-KW"/>
</dbReference>
<evidence type="ECO:0000313" key="6">
    <source>
        <dbReference type="EMBL" id="TGY70413.1"/>
    </source>
</evidence>
<accession>A0A4S2FN00</accession>
<dbReference type="InterPro" id="IPR044929">
    <property type="entry name" value="DNA/RNA_non-sp_Endonuclease_sf"/>
</dbReference>
<dbReference type="GO" id="GO:0003676">
    <property type="term" value="F:nucleic acid binding"/>
    <property type="evidence" value="ECO:0007669"/>
    <property type="project" value="InterPro"/>
</dbReference>
<feature type="domain" description="DNA/RNA non-specific endonuclease/pyrophosphatase/phosphodiesterase" evidence="5">
    <location>
        <begin position="196"/>
        <end position="434"/>
    </location>
</feature>
<dbReference type="InterPro" id="IPR001604">
    <property type="entry name" value="Endo_G_ENPP1-like_dom"/>
</dbReference>
<name>A0A4S2FN00_9BACT</name>
<evidence type="ECO:0000259" key="5">
    <source>
        <dbReference type="SMART" id="SM00892"/>
    </source>
</evidence>
<keyword evidence="3" id="KW-0732">Signal</keyword>
<dbReference type="PROSITE" id="PS51257">
    <property type="entry name" value="PROKAR_LIPOPROTEIN"/>
    <property type="match status" value="1"/>
</dbReference>
<dbReference type="EMBL" id="SRYJ01000019">
    <property type="protein sequence ID" value="TGY70413.1"/>
    <property type="molecule type" value="Genomic_DNA"/>
</dbReference>
<feature type="domain" description="ENPP1-3/EXOG-like endonuclease/phosphodiesterase" evidence="4">
    <location>
        <begin position="199"/>
        <end position="434"/>
    </location>
</feature>
<proteinExistence type="predicted"/>
<evidence type="ECO:0000259" key="4">
    <source>
        <dbReference type="SMART" id="SM00477"/>
    </source>
</evidence>
<dbReference type="InterPro" id="IPR020821">
    <property type="entry name" value="ENPP1-3/EXOG-like_nuc-like"/>
</dbReference>
<feature type="signal peptide" evidence="3">
    <location>
        <begin position="1"/>
        <end position="24"/>
    </location>
</feature>
<keyword evidence="6" id="KW-0378">Hydrolase</keyword>
<reference evidence="6 7" key="1">
    <citation type="submission" date="2019-04" db="EMBL/GenBank/DDBJ databases">
        <title>Microbes associate with the intestines of laboratory mice.</title>
        <authorList>
            <person name="Navarre W."/>
            <person name="Wong E."/>
            <person name="Huang K."/>
            <person name="Tropini C."/>
            <person name="Ng K."/>
            <person name="Yu B."/>
        </authorList>
    </citation>
    <scope>NUCLEOTIDE SEQUENCE [LARGE SCALE GENOMIC DNA]</scope>
    <source>
        <strain evidence="6 7">NM22_B1</strain>
    </source>
</reference>
<feature type="binding site" evidence="2">
    <location>
        <position position="291"/>
    </location>
    <ligand>
        <name>Mg(2+)</name>
        <dbReference type="ChEBI" id="CHEBI:18420"/>
        <note>catalytic</note>
    </ligand>
</feature>
<dbReference type="Proteomes" id="UP000310760">
    <property type="component" value="Unassembled WGS sequence"/>
</dbReference>
<organism evidence="6 7">
    <name type="scientific">Phocaeicola sartorii</name>
    <dbReference type="NCBI Taxonomy" id="671267"/>
    <lineage>
        <taxon>Bacteria</taxon>
        <taxon>Pseudomonadati</taxon>
        <taxon>Bacteroidota</taxon>
        <taxon>Bacteroidia</taxon>
        <taxon>Bacteroidales</taxon>
        <taxon>Bacteroidaceae</taxon>
        <taxon>Phocaeicola</taxon>
    </lineage>
</organism>
<dbReference type="SMART" id="SM00892">
    <property type="entry name" value="Endonuclease_NS"/>
    <property type="match status" value="1"/>
</dbReference>
<dbReference type="InterPro" id="IPR044925">
    <property type="entry name" value="His-Me_finger_sf"/>
</dbReference>
<dbReference type="SUPFAM" id="SSF54060">
    <property type="entry name" value="His-Me finger endonucleases"/>
    <property type="match status" value="1"/>
</dbReference>
<feature type="chain" id="PRO_5020817291" evidence="3">
    <location>
        <begin position="25"/>
        <end position="450"/>
    </location>
</feature>
<dbReference type="InterPro" id="IPR040255">
    <property type="entry name" value="Non-specific_endonuclease"/>
</dbReference>
<dbReference type="Gene3D" id="3.40.570.10">
    <property type="entry name" value="Extracellular Endonuclease, subunit A"/>
    <property type="match status" value="1"/>
</dbReference>
<dbReference type="PANTHER" id="PTHR13966:SF5">
    <property type="entry name" value="ENDONUCLEASE G, MITOCHONDRIAL"/>
    <property type="match status" value="1"/>
</dbReference>
<dbReference type="RefSeq" id="WP_135951486.1">
    <property type="nucleotide sequence ID" value="NZ_CAOOJZ010000046.1"/>
</dbReference>
<evidence type="ECO:0000256" key="3">
    <source>
        <dbReference type="SAM" id="SignalP"/>
    </source>
</evidence>